<keyword evidence="3" id="KW-1185">Reference proteome</keyword>
<proteinExistence type="predicted"/>
<protein>
    <submittedName>
        <fullName evidence="2">Uncharacterized protein</fullName>
    </submittedName>
</protein>
<organism evidence="2 3">
    <name type="scientific">Colletotrichum musicola</name>
    <dbReference type="NCBI Taxonomy" id="2175873"/>
    <lineage>
        <taxon>Eukaryota</taxon>
        <taxon>Fungi</taxon>
        <taxon>Dikarya</taxon>
        <taxon>Ascomycota</taxon>
        <taxon>Pezizomycotina</taxon>
        <taxon>Sordariomycetes</taxon>
        <taxon>Hypocreomycetidae</taxon>
        <taxon>Glomerellales</taxon>
        <taxon>Glomerellaceae</taxon>
        <taxon>Colletotrichum</taxon>
        <taxon>Colletotrichum orchidearum species complex</taxon>
    </lineage>
</organism>
<dbReference type="AlphaFoldDB" id="A0A8H6JDJ9"/>
<sequence>MDEDRHQPDLVMLACPRGKPGRSSLPHPTAHLAGDVVLFHPSSRPSREGWETTVHPRVRLVQGLLQLDSRRRAVAELSSRLFLFLPSHVNVNWQCHVVPASADSLQALGIPGCCESRRGEGCGDLFPSGSAAPFSRTREWRPQGLAHLSFRSFLAMGPPCWVQERSRRQTLSSDLVTLIDAEPQTAVEKGLRLISSWTSLAVTPTVVIFRDLPIGAQIANGLSCMNPPWPSFPRKLALGHSPGRRRFSLLAWSSLSQDPPLALETEPKANRIFARLSSARERRPCRPVVRSVPRLIFDEKQNKSAAKMPAPRAGRRNGQNPWPWEPGSVFAKPRQMSSKTVQELSSSVSTTRIRGTRMPGQSFRSRLFSSASHQVFSLLSSAFLFDQSPELPVGHSQ</sequence>
<evidence type="ECO:0000313" key="2">
    <source>
        <dbReference type="EMBL" id="KAF6811154.1"/>
    </source>
</evidence>
<dbReference type="EMBL" id="WIGM01000827">
    <property type="protein sequence ID" value="KAF6811154.1"/>
    <property type="molecule type" value="Genomic_DNA"/>
</dbReference>
<evidence type="ECO:0000313" key="3">
    <source>
        <dbReference type="Proteomes" id="UP000639643"/>
    </source>
</evidence>
<evidence type="ECO:0000256" key="1">
    <source>
        <dbReference type="SAM" id="MobiDB-lite"/>
    </source>
</evidence>
<name>A0A8H6JDJ9_9PEZI</name>
<reference evidence="2" key="1">
    <citation type="journal article" date="2020" name="Phytopathology">
        <title>Genome Sequence Resources of Colletotrichum truncatum, C. plurivorum, C. musicola, and C. sojae: Four Species Pathogenic to Soybean (Glycine max).</title>
        <authorList>
            <person name="Rogerio F."/>
            <person name="Boufleur T.R."/>
            <person name="Ciampi-Guillardi M."/>
            <person name="Sukno S.A."/>
            <person name="Thon M.R."/>
            <person name="Massola Junior N.S."/>
            <person name="Baroncelli R."/>
        </authorList>
    </citation>
    <scope>NUCLEOTIDE SEQUENCE</scope>
    <source>
        <strain evidence="2">LFN0074</strain>
    </source>
</reference>
<gene>
    <name evidence="2" type="ORF">CMUS01_13323</name>
</gene>
<accession>A0A8H6JDJ9</accession>
<dbReference type="Proteomes" id="UP000639643">
    <property type="component" value="Unassembled WGS sequence"/>
</dbReference>
<feature type="region of interest" description="Disordered" evidence="1">
    <location>
        <begin position="302"/>
        <end position="323"/>
    </location>
</feature>
<comment type="caution">
    <text evidence="2">The sequence shown here is derived from an EMBL/GenBank/DDBJ whole genome shotgun (WGS) entry which is preliminary data.</text>
</comment>